<dbReference type="eggNOG" id="COG0782">
    <property type="taxonomic scope" value="Bacteria"/>
</dbReference>
<gene>
    <name evidence="4" type="primary">greB</name>
    <name evidence="7" type="ordered locus">M301_1563</name>
</gene>
<dbReference type="GO" id="GO:0032784">
    <property type="term" value="P:regulation of DNA-templated transcription elongation"/>
    <property type="evidence" value="ECO:0007669"/>
    <property type="project" value="UniProtKB-UniRule"/>
</dbReference>
<dbReference type="GO" id="GO:0003746">
    <property type="term" value="F:translation elongation factor activity"/>
    <property type="evidence" value="ECO:0007669"/>
    <property type="project" value="UniProtKB-KW"/>
</dbReference>
<keyword evidence="8" id="KW-1185">Reference proteome</keyword>
<feature type="domain" description="Transcription elongation factor GreA/GreB N-terminal" evidence="6">
    <location>
        <begin position="11"/>
        <end position="81"/>
    </location>
</feature>
<reference evidence="8" key="1">
    <citation type="submission" date="2010-05" db="EMBL/GenBank/DDBJ databases">
        <title>Complete sequence of Methylotenera sp. 301.</title>
        <authorList>
            <person name="Lucas S."/>
            <person name="Copeland A."/>
            <person name="Lapidus A."/>
            <person name="Cheng J.-F."/>
            <person name="Bruce D."/>
            <person name="Goodwin L."/>
            <person name="Pitluck S."/>
            <person name="Clum A."/>
            <person name="Land M."/>
            <person name="Hauser L."/>
            <person name="Kyrpides N."/>
            <person name="Ivanova N."/>
            <person name="Chistoservova L."/>
            <person name="Kalyuzhnaya M."/>
            <person name="Woyke T."/>
        </authorList>
    </citation>
    <scope>NUCLEOTIDE SEQUENCE [LARGE SCALE GENOMIC DNA]</scope>
    <source>
        <strain evidence="8">301</strain>
    </source>
</reference>
<dbReference type="STRING" id="666681.M301_1563"/>
<dbReference type="InterPro" id="IPR001437">
    <property type="entry name" value="Tscrpt_elong_fac_GreA/B_C"/>
</dbReference>
<dbReference type="PROSITE" id="PS00830">
    <property type="entry name" value="GREAB_2"/>
    <property type="match status" value="1"/>
</dbReference>
<dbReference type="EMBL" id="CP002056">
    <property type="protein sequence ID" value="ADI29943.1"/>
    <property type="molecule type" value="Genomic_DNA"/>
</dbReference>
<keyword evidence="7" id="KW-0648">Protein biosynthesis</keyword>
<sequence>MQKKPVSDEKNYITPEGHAAIEAEFTELLKVERPALVKVVSWAAGNGDRSENGDYIYGKRRLRQIDSRLRFLMQRMDLAVIVDPAAQQGLEKVFFGAWVTLFSLKDDTEHTYRIVGKDELQPSLGYISWVSPLARALLGKQIGDIVKVSVPAGEEEYEIIDVQYNPPS</sequence>
<dbReference type="OrthoDB" id="5511940at2"/>
<evidence type="ECO:0000313" key="8">
    <source>
        <dbReference type="Proteomes" id="UP000000383"/>
    </source>
</evidence>
<dbReference type="InterPro" id="IPR036805">
    <property type="entry name" value="Tscrpt_elong_fac_GreA/B_N_sf"/>
</dbReference>
<dbReference type="PIRSF" id="PIRSF006092">
    <property type="entry name" value="GreA_GreB"/>
    <property type="match status" value="1"/>
</dbReference>
<dbReference type="KEGG" id="meh:M301_1563"/>
<dbReference type="SUPFAM" id="SSF54534">
    <property type="entry name" value="FKBP-like"/>
    <property type="match status" value="1"/>
</dbReference>
<dbReference type="Gene3D" id="1.10.287.180">
    <property type="entry name" value="Transcription elongation factor, GreA/GreB, N-terminal domain"/>
    <property type="match status" value="1"/>
</dbReference>
<dbReference type="NCBIfam" id="NF002506">
    <property type="entry name" value="PRK01885.1"/>
    <property type="match status" value="1"/>
</dbReference>
<dbReference type="PANTHER" id="PTHR30437:SF6">
    <property type="entry name" value="TRANSCRIPTION ELONGATION FACTOR GREB"/>
    <property type="match status" value="1"/>
</dbReference>
<dbReference type="InterPro" id="IPR006358">
    <property type="entry name" value="Tscrpt_elong_fac_GreB"/>
</dbReference>
<dbReference type="RefSeq" id="WP_013148255.1">
    <property type="nucleotide sequence ID" value="NC_014207.1"/>
</dbReference>
<dbReference type="NCBIfam" id="TIGR01461">
    <property type="entry name" value="greB"/>
    <property type="match status" value="1"/>
</dbReference>
<dbReference type="Pfam" id="PF03449">
    <property type="entry name" value="GreA_GreB_N"/>
    <property type="match status" value="1"/>
</dbReference>
<dbReference type="GO" id="GO:0070063">
    <property type="term" value="F:RNA polymerase binding"/>
    <property type="evidence" value="ECO:0007669"/>
    <property type="project" value="InterPro"/>
</dbReference>
<protein>
    <recommendedName>
        <fullName evidence="4">Transcription elongation factor GreB</fullName>
    </recommendedName>
    <alternativeName>
        <fullName evidence="4">Transcript cleavage factor GreB</fullName>
    </alternativeName>
</protein>
<feature type="domain" description="Transcription elongation factor GreA/GreB C-terminal" evidence="5">
    <location>
        <begin position="91"/>
        <end position="164"/>
    </location>
</feature>
<dbReference type="GO" id="GO:0006354">
    <property type="term" value="P:DNA-templated transcription elongation"/>
    <property type="evidence" value="ECO:0007669"/>
    <property type="project" value="TreeGrafter"/>
</dbReference>
<evidence type="ECO:0000256" key="3">
    <source>
        <dbReference type="ARBA" id="ARBA00023163"/>
    </source>
</evidence>
<evidence type="ECO:0000313" key="7">
    <source>
        <dbReference type="EMBL" id="ADI29943.1"/>
    </source>
</evidence>
<dbReference type="Gene3D" id="3.10.50.30">
    <property type="entry name" value="Transcription elongation factor, GreA/GreB, C-terminal domain"/>
    <property type="match status" value="1"/>
</dbReference>
<accession>D7DIQ8</accession>
<organism evidence="7 8">
    <name type="scientific">Methylotenera versatilis (strain 301)</name>
    <dbReference type="NCBI Taxonomy" id="666681"/>
    <lineage>
        <taxon>Bacteria</taxon>
        <taxon>Pseudomonadati</taxon>
        <taxon>Pseudomonadota</taxon>
        <taxon>Betaproteobacteria</taxon>
        <taxon>Nitrosomonadales</taxon>
        <taxon>Methylophilaceae</taxon>
        <taxon>Methylotenera</taxon>
    </lineage>
</organism>
<name>D7DIQ8_METV0</name>
<dbReference type="InterPro" id="IPR018151">
    <property type="entry name" value="TF_GreA/GreB_CS"/>
</dbReference>
<keyword evidence="1 4" id="KW-0805">Transcription regulation</keyword>
<dbReference type="Proteomes" id="UP000000383">
    <property type="component" value="Chromosome"/>
</dbReference>
<evidence type="ECO:0000259" key="6">
    <source>
        <dbReference type="Pfam" id="PF03449"/>
    </source>
</evidence>
<dbReference type="GO" id="GO:0003677">
    <property type="term" value="F:DNA binding"/>
    <property type="evidence" value="ECO:0007669"/>
    <property type="project" value="UniProtKB-UniRule"/>
</dbReference>
<comment type="similarity">
    <text evidence="4">Belongs to the GreA/GreB family. GreB subfamily.</text>
</comment>
<keyword evidence="3 4" id="KW-0804">Transcription</keyword>
<dbReference type="PANTHER" id="PTHR30437">
    <property type="entry name" value="TRANSCRIPTION ELONGATION FACTOR GREA"/>
    <property type="match status" value="1"/>
</dbReference>
<reference evidence="7 8" key="2">
    <citation type="journal article" date="2011" name="J. Bacteriol.">
        <title>Genomes of three methylotrophs from a single niche uncover genetic and metabolic divergence of Methylophilaceae.</title>
        <authorList>
            <person name="Lapidus A."/>
            <person name="Clum A."/>
            <person name="Labutti K."/>
            <person name="Kaluzhnaya M.G."/>
            <person name="Lim S."/>
            <person name="Beck D.A."/>
            <person name="Glavina Del Rio T."/>
            <person name="Nolan M."/>
            <person name="Mavromatis K."/>
            <person name="Huntemann M."/>
            <person name="Lucas S."/>
            <person name="Lidstrom M.E."/>
            <person name="Ivanova N."/>
            <person name="Chistoserdova L."/>
        </authorList>
    </citation>
    <scope>NUCLEOTIDE SEQUENCE [LARGE SCALE GENOMIC DNA]</scope>
    <source>
        <strain evidence="7 8">301</strain>
    </source>
</reference>
<dbReference type="InterPro" id="IPR022691">
    <property type="entry name" value="Tscrpt_elong_fac_GreA/B_N"/>
</dbReference>
<dbReference type="InterPro" id="IPR023459">
    <property type="entry name" value="Tscrpt_elong_fac_GreA/B_fam"/>
</dbReference>
<evidence type="ECO:0000256" key="4">
    <source>
        <dbReference type="HAMAP-Rule" id="MF_00930"/>
    </source>
</evidence>
<dbReference type="AlphaFoldDB" id="D7DIQ8"/>
<dbReference type="FunFam" id="1.10.287.180:FF:000001">
    <property type="entry name" value="Transcription elongation factor GreA"/>
    <property type="match status" value="1"/>
</dbReference>
<evidence type="ECO:0000256" key="2">
    <source>
        <dbReference type="ARBA" id="ARBA00023125"/>
    </source>
</evidence>
<dbReference type="InterPro" id="IPR028624">
    <property type="entry name" value="Tscrpt_elong_fac_GreA/B"/>
</dbReference>
<keyword evidence="7" id="KW-0251">Elongation factor</keyword>
<keyword evidence="2 4" id="KW-0238">DNA-binding</keyword>
<dbReference type="HOGENOM" id="CLU_101379_3_0_4"/>
<dbReference type="SUPFAM" id="SSF46557">
    <property type="entry name" value="GreA transcript cleavage protein, N-terminal domain"/>
    <property type="match status" value="1"/>
</dbReference>
<dbReference type="HAMAP" id="MF_00105">
    <property type="entry name" value="GreA_GreB"/>
    <property type="match status" value="1"/>
</dbReference>
<dbReference type="HAMAP" id="MF_00930">
    <property type="entry name" value="GreB"/>
    <property type="match status" value="1"/>
</dbReference>
<evidence type="ECO:0000259" key="5">
    <source>
        <dbReference type="Pfam" id="PF01272"/>
    </source>
</evidence>
<dbReference type="InterPro" id="IPR036953">
    <property type="entry name" value="GreA/GreB_C_sf"/>
</dbReference>
<proteinExistence type="inferred from homology"/>
<comment type="function">
    <text evidence="4">Necessary for efficient RNA polymerase transcription elongation past template-encoded arresting sites. The arresting sites in DNA have the property of trapping a certain fraction of elongating RNA polymerases that pass through, resulting in locked ternary complexes. Cleavage of the nascent transcript by cleavage factors such as GreA or GreB allows the resumption of elongation from the new 3'terminus. GreB releases sequences of up to 9 nucleotides in length.</text>
</comment>
<dbReference type="FunFam" id="3.10.50.30:FF:000001">
    <property type="entry name" value="Transcription elongation factor GreA"/>
    <property type="match status" value="1"/>
</dbReference>
<evidence type="ECO:0000256" key="1">
    <source>
        <dbReference type="ARBA" id="ARBA00023015"/>
    </source>
</evidence>
<dbReference type="Pfam" id="PF01272">
    <property type="entry name" value="GreA_GreB"/>
    <property type="match status" value="1"/>
</dbReference>